<dbReference type="SUPFAM" id="SSF55874">
    <property type="entry name" value="ATPase domain of HSP90 chaperone/DNA topoisomerase II/histidine kinase"/>
    <property type="match status" value="1"/>
</dbReference>
<dbReference type="SUPFAM" id="SSF55785">
    <property type="entry name" value="PYP-like sensor domain (PAS domain)"/>
    <property type="match status" value="1"/>
</dbReference>
<dbReference type="Pfam" id="PF02518">
    <property type="entry name" value="HATPase_c"/>
    <property type="match status" value="1"/>
</dbReference>
<dbReference type="PANTHER" id="PTHR43047:SF72">
    <property type="entry name" value="OSMOSENSING HISTIDINE PROTEIN KINASE SLN1"/>
    <property type="match status" value="1"/>
</dbReference>
<dbReference type="InterPro" id="IPR035965">
    <property type="entry name" value="PAS-like_dom_sf"/>
</dbReference>
<feature type="transmembrane region" description="Helical" evidence="6">
    <location>
        <begin position="278"/>
        <end position="296"/>
    </location>
</feature>
<feature type="transmembrane region" description="Helical" evidence="6">
    <location>
        <begin position="302"/>
        <end position="323"/>
    </location>
</feature>
<dbReference type="Pfam" id="PF05226">
    <property type="entry name" value="CHASE2"/>
    <property type="match status" value="1"/>
</dbReference>
<sequence>MLDFVERPLLEQRFKLDIRDGNPQLVVVEIDPKSLREIGTWPWKRSLHALLIDRLTAAGAGTVIFDVDFSLASSDTEDLAFEKALARRNGRTVLAAFRQWSDADGRFVDLGPLPRFLPYSEIASANIFPESDGLLWRQPLFLDWNGQVIPSIATSVALQAGWTTDRSISVQGFGIDYSITPDSFERYSFSDVAGGAVDPSVFNGKTVLVGATAVELGDNVATPLYKSLPGVLVQTLAAQSLMTDRALQPLSKTLTYLLLFFAIAAVVAFSRRKTPGKGLVAVIGLNIVIFITAAVIQSYSTVLVPVAPFIVGTSLAGTLIFLIRFRQLAARAVAERFARLKSQAMMANVAKNAFDALIMTNEAGKIETLNLAAERIFNVKQAKANGHSMSEYYVPSKLTHNLSFEEVLKQAVTTAEPLRILCKRASGKAFHADLAVTRIDEEESGDLILLMRDIDDFVKTERTAIRRERALKIATRQAKLANRAKTEFFANMSHELKTPLNAVMGFAEIMHGELLGPLGSPKYIEYSKDIYDGGAKLLETVTDVLDFARIEDGKLTLQNEQLNLTDLLTRMGEMSRERAEAAGIIFSMNLPSRPFTCTTDQRLLKKALGAILSNAVKFNQRDGQVELAACFTEDGDIRISISDSGIGIPAEEIETCFSAFGQADRGLQRQYEGAGLGLSLALKYIEALGGTLQIKSEVGVGTTVTMILPGQQPEQAEMAIAG</sequence>
<dbReference type="SMART" id="SM00388">
    <property type="entry name" value="HisKA"/>
    <property type="match status" value="1"/>
</dbReference>
<evidence type="ECO:0000256" key="1">
    <source>
        <dbReference type="ARBA" id="ARBA00000085"/>
    </source>
</evidence>
<protein>
    <recommendedName>
        <fullName evidence="2">histidine kinase</fullName>
        <ecNumber evidence="2">2.7.13.3</ecNumber>
    </recommendedName>
</protein>
<dbReference type="PRINTS" id="PR00344">
    <property type="entry name" value="BCTRLSENSOR"/>
</dbReference>
<dbReference type="Gene3D" id="3.30.565.10">
    <property type="entry name" value="Histidine kinase-like ATPase, C-terminal domain"/>
    <property type="match status" value="1"/>
</dbReference>
<evidence type="ECO:0000256" key="5">
    <source>
        <dbReference type="ARBA" id="ARBA00022777"/>
    </source>
</evidence>
<dbReference type="InterPro" id="IPR036097">
    <property type="entry name" value="HisK_dim/P_sf"/>
</dbReference>
<keyword evidence="5" id="KW-0418">Kinase</keyword>
<accession>A0ABY4VZW3</accession>
<dbReference type="InterPro" id="IPR003661">
    <property type="entry name" value="HisK_dim/P_dom"/>
</dbReference>
<dbReference type="CDD" id="cd00130">
    <property type="entry name" value="PAS"/>
    <property type="match status" value="1"/>
</dbReference>
<dbReference type="InterPro" id="IPR005467">
    <property type="entry name" value="His_kinase_dom"/>
</dbReference>
<gene>
    <name evidence="8" type="ORF">NBZ79_14850</name>
</gene>
<dbReference type="EMBL" id="CP098747">
    <property type="protein sequence ID" value="USG60448.1"/>
    <property type="molecule type" value="Genomic_DNA"/>
</dbReference>
<evidence type="ECO:0000259" key="7">
    <source>
        <dbReference type="PROSITE" id="PS50109"/>
    </source>
</evidence>
<dbReference type="PROSITE" id="PS50109">
    <property type="entry name" value="HIS_KIN"/>
    <property type="match status" value="1"/>
</dbReference>
<dbReference type="Pfam" id="PF00512">
    <property type="entry name" value="HisKA"/>
    <property type="match status" value="1"/>
</dbReference>
<dbReference type="SMART" id="SM00091">
    <property type="entry name" value="PAS"/>
    <property type="match status" value="1"/>
</dbReference>
<dbReference type="SMART" id="SM00387">
    <property type="entry name" value="HATPase_c"/>
    <property type="match status" value="1"/>
</dbReference>
<dbReference type="Gene3D" id="3.30.450.20">
    <property type="entry name" value="PAS domain"/>
    <property type="match status" value="1"/>
</dbReference>
<evidence type="ECO:0000256" key="6">
    <source>
        <dbReference type="SAM" id="Phobius"/>
    </source>
</evidence>
<evidence type="ECO:0000313" key="8">
    <source>
        <dbReference type="EMBL" id="USG60448.1"/>
    </source>
</evidence>
<keyword evidence="4" id="KW-0808">Transferase</keyword>
<dbReference type="InterPro" id="IPR036890">
    <property type="entry name" value="HATPase_C_sf"/>
</dbReference>
<dbReference type="Proteomes" id="UP001056291">
    <property type="component" value="Chromosome"/>
</dbReference>
<name>A0ABY4VZW3_9PROT</name>
<keyword evidence="6" id="KW-1133">Transmembrane helix</keyword>
<organism evidence="8 9">
    <name type="scientific">Sneathiella marina</name>
    <dbReference type="NCBI Taxonomy" id="2950108"/>
    <lineage>
        <taxon>Bacteria</taxon>
        <taxon>Pseudomonadati</taxon>
        <taxon>Pseudomonadota</taxon>
        <taxon>Alphaproteobacteria</taxon>
        <taxon>Sneathiellales</taxon>
        <taxon>Sneathiellaceae</taxon>
        <taxon>Sneathiella</taxon>
    </lineage>
</organism>
<proteinExistence type="predicted"/>
<dbReference type="SUPFAM" id="SSF47384">
    <property type="entry name" value="Homodimeric domain of signal transducing histidine kinase"/>
    <property type="match status" value="1"/>
</dbReference>
<dbReference type="NCBIfam" id="TIGR00229">
    <property type="entry name" value="sensory_box"/>
    <property type="match status" value="1"/>
</dbReference>
<evidence type="ECO:0000256" key="2">
    <source>
        <dbReference type="ARBA" id="ARBA00012438"/>
    </source>
</evidence>
<keyword evidence="6" id="KW-0812">Transmembrane</keyword>
<dbReference type="SMART" id="SM01080">
    <property type="entry name" value="CHASE2"/>
    <property type="match status" value="1"/>
</dbReference>
<dbReference type="PIRSF" id="PIRSF037347">
    <property type="entry name" value="STHK_CHASE2_PAS_prd"/>
    <property type="match status" value="1"/>
</dbReference>
<dbReference type="PANTHER" id="PTHR43047">
    <property type="entry name" value="TWO-COMPONENT HISTIDINE PROTEIN KINASE"/>
    <property type="match status" value="1"/>
</dbReference>
<dbReference type="CDD" id="cd00082">
    <property type="entry name" value="HisKA"/>
    <property type="match status" value="1"/>
</dbReference>
<keyword evidence="6" id="KW-0472">Membrane</keyword>
<keyword evidence="9" id="KW-1185">Reference proteome</keyword>
<dbReference type="Gene3D" id="1.10.287.130">
    <property type="match status" value="1"/>
</dbReference>
<dbReference type="Pfam" id="PF13426">
    <property type="entry name" value="PAS_9"/>
    <property type="match status" value="1"/>
</dbReference>
<dbReference type="InterPro" id="IPR004358">
    <property type="entry name" value="Sig_transdc_His_kin-like_C"/>
</dbReference>
<evidence type="ECO:0000256" key="4">
    <source>
        <dbReference type="ARBA" id="ARBA00022679"/>
    </source>
</evidence>
<keyword evidence="3" id="KW-0597">Phosphoprotein</keyword>
<evidence type="ECO:0000313" key="9">
    <source>
        <dbReference type="Proteomes" id="UP001056291"/>
    </source>
</evidence>
<dbReference type="InterPro" id="IPR000014">
    <property type="entry name" value="PAS"/>
</dbReference>
<evidence type="ECO:0000256" key="3">
    <source>
        <dbReference type="ARBA" id="ARBA00022553"/>
    </source>
</evidence>
<feature type="domain" description="Histidine kinase" evidence="7">
    <location>
        <begin position="491"/>
        <end position="712"/>
    </location>
</feature>
<feature type="transmembrane region" description="Helical" evidence="6">
    <location>
        <begin position="253"/>
        <end position="271"/>
    </location>
</feature>
<dbReference type="InterPro" id="IPR003594">
    <property type="entry name" value="HATPase_dom"/>
</dbReference>
<comment type="catalytic activity">
    <reaction evidence="1">
        <text>ATP + protein L-histidine = ADP + protein N-phospho-L-histidine.</text>
        <dbReference type="EC" id="2.7.13.3"/>
    </reaction>
</comment>
<reference evidence="8" key="1">
    <citation type="submission" date="2022-06" db="EMBL/GenBank/DDBJ databases">
        <title>Sneathiella actinostolidae sp. nov., isolated from a sea anemonein the Western Pacific Ocean.</title>
        <authorList>
            <person name="Wei M.J."/>
        </authorList>
    </citation>
    <scope>NUCLEOTIDE SEQUENCE</scope>
    <source>
        <strain evidence="8">PHK-P5</strain>
    </source>
</reference>
<dbReference type="EC" id="2.7.13.3" evidence="2"/>
<dbReference type="InterPro" id="IPR007890">
    <property type="entry name" value="CHASE2"/>
</dbReference>
<dbReference type="InterPro" id="IPR017181">
    <property type="entry name" value="Sig_transdc_His_kin_CHASE2"/>
</dbReference>